<dbReference type="Gene3D" id="3.30.70.330">
    <property type="match status" value="2"/>
</dbReference>
<dbReference type="SMART" id="SM00360">
    <property type="entry name" value="RRM"/>
    <property type="match status" value="2"/>
</dbReference>
<dbReference type="PROSITE" id="PS50102">
    <property type="entry name" value="RRM"/>
    <property type="match status" value="2"/>
</dbReference>
<dbReference type="EMBL" id="JAAAHW010000408">
    <property type="protein sequence ID" value="KAG0002788.1"/>
    <property type="molecule type" value="Genomic_DNA"/>
</dbReference>
<dbReference type="InterPro" id="IPR012677">
    <property type="entry name" value="Nucleotide-bd_a/b_plait_sf"/>
</dbReference>
<evidence type="ECO:0000256" key="1">
    <source>
        <dbReference type="ARBA" id="ARBA00022737"/>
    </source>
</evidence>
<keyword evidence="2 3" id="KW-0694">RNA-binding</keyword>
<proteinExistence type="predicted"/>
<dbReference type="GO" id="GO:0051252">
    <property type="term" value="P:regulation of RNA metabolic process"/>
    <property type="evidence" value="ECO:0007669"/>
    <property type="project" value="UniProtKB-ARBA"/>
</dbReference>
<organism evidence="6 7">
    <name type="scientific">Modicella reniformis</name>
    <dbReference type="NCBI Taxonomy" id="1440133"/>
    <lineage>
        <taxon>Eukaryota</taxon>
        <taxon>Fungi</taxon>
        <taxon>Fungi incertae sedis</taxon>
        <taxon>Mucoromycota</taxon>
        <taxon>Mortierellomycotina</taxon>
        <taxon>Mortierellomycetes</taxon>
        <taxon>Mortierellales</taxon>
        <taxon>Mortierellaceae</taxon>
        <taxon>Modicella</taxon>
    </lineage>
</organism>
<feature type="region of interest" description="Disordered" evidence="4">
    <location>
        <begin position="257"/>
        <end position="281"/>
    </location>
</feature>
<dbReference type="AlphaFoldDB" id="A0A9P6SU48"/>
<evidence type="ECO:0000256" key="4">
    <source>
        <dbReference type="SAM" id="MobiDB-lite"/>
    </source>
</evidence>
<keyword evidence="1" id="KW-0677">Repeat</keyword>
<comment type="caution">
    <text evidence="6">The sequence shown here is derived from an EMBL/GenBank/DDBJ whole genome shotgun (WGS) entry which is preliminary data.</text>
</comment>
<feature type="domain" description="RRM" evidence="5">
    <location>
        <begin position="156"/>
        <end position="229"/>
    </location>
</feature>
<keyword evidence="7" id="KW-1185">Reference proteome</keyword>
<dbReference type="GO" id="GO:0003729">
    <property type="term" value="F:mRNA binding"/>
    <property type="evidence" value="ECO:0007669"/>
    <property type="project" value="TreeGrafter"/>
</dbReference>
<dbReference type="InterPro" id="IPR035979">
    <property type="entry name" value="RBD_domain_sf"/>
</dbReference>
<accession>A0A9P6SU48</accession>
<dbReference type="Proteomes" id="UP000749646">
    <property type="component" value="Unassembled WGS sequence"/>
</dbReference>
<evidence type="ECO:0000256" key="3">
    <source>
        <dbReference type="PROSITE-ProRule" id="PRU00176"/>
    </source>
</evidence>
<gene>
    <name evidence="6" type="ORF">BGZ65_002325</name>
</gene>
<feature type="non-terminal residue" evidence="6">
    <location>
        <position position="281"/>
    </location>
</feature>
<dbReference type="InterPro" id="IPR000504">
    <property type="entry name" value="RRM_dom"/>
</dbReference>
<sequence>MYGGANPMRMGAYGQMSSGGQFRNQYGSNSFMYQQCQASGFVAPYNNVAFQPSFAASGSAGTSGVRTIYMGNVPPECTIDEVLNLVHSGLVESARLLPEKNCAFISFMDPNAAASFHRDGAIQKFRLAGREVRVGWGKPSSVPPQVLQAVQQGATRNVFLGGVDDSITEDGLRADFADFGTIDKIKIMREKNIAFVHFTSIASAMKAVANLSNDPRHTGRRLNYGKDRCAKQRAGTTPGGVPGSFTSPGYTQLGGSMAMPFSPPTDGFSASGRVGTKDPSG</sequence>
<dbReference type="GO" id="GO:0010468">
    <property type="term" value="P:regulation of gene expression"/>
    <property type="evidence" value="ECO:0007669"/>
    <property type="project" value="UniProtKB-ARBA"/>
</dbReference>
<dbReference type="InterPro" id="IPR039171">
    <property type="entry name" value="Cwc2/Slt11"/>
</dbReference>
<reference evidence="6" key="1">
    <citation type="journal article" date="2020" name="Fungal Divers.">
        <title>Resolving the Mortierellaceae phylogeny through synthesis of multi-gene phylogenetics and phylogenomics.</title>
        <authorList>
            <person name="Vandepol N."/>
            <person name="Liber J."/>
            <person name="Desiro A."/>
            <person name="Na H."/>
            <person name="Kennedy M."/>
            <person name="Barry K."/>
            <person name="Grigoriev I.V."/>
            <person name="Miller A.N."/>
            <person name="O'Donnell K."/>
            <person name="Stajich J.E."/>
            <person name="Bonito G."/>
        </authorList>
    </citation>
    <scope>NUCLEOTIDE SEQUENCE</scope>
    <source>
        <strain evidence="6">MES-2147</strain>
    </source>
</reference>
<dbReference type="SUPFAM" id="SSF54928">
    <property type="entry name" value="RNA-binding domain, RBD"/>
    <property type="match status" value="1"/>
</dbReference>
<feature type="domain" description="RRM" evidence="5">
    <location>
        <begin position="66"/>
        <end position="139"/>
    </location>
</feature>
<dbReference type="PANTHER" id="PTHR14089:SF8">
    <property type="entry name" value="RNA-BINDING PROTEIN MRN1"/>
    <property type="match status" value="1"/>
</dbReference>
<dbReference type="FunFam" id="3.30.70.330:FF:000120">
    <property type="entry name" value="Negative regulator of differentiation 1"/>
    <property type="match status" value="1"/>
</dbReference>
<protein>
    <recommendedName>
        <fullName evidence="5">RRM domain-containing protein</fullName>
    </recommendedName>
</protein>
<evidence type="ECO:0000259" key="5">
    <source>
        <dbReference type="PROSITE" id="PS50102"/>
    </source>
</evidence>
<evidence type="ECO:0000313" key="7">
    <source>
        <dbReference type="Proteomes" id="UP000749646"/>
    </source>
</evidence>
<dbReference type="GO" id="GO:0000398">
    <property type="term" value="P:mRNA splicing, via spliceosome"/>
    <property type="evidence" value="ECO:0007669"/>
    <property type="project" value="TreeGrafter"/>
</dbReference>
<dbReference type="Pfam" id="PF00076">
    <property type="entry name" value="RRM_1"/>
    <property type="match status" value="1"/>
</dbReference>
<dbReference type="OrthoDB" id="6407164at2759"/>
<evidence type="ECO:0000313" key="6">
    <source>
        <dbReference type="EMBL" id="KAG0002788.1"/>
    </source>
</evidence>
<evidence type="ECO:0000256" key="2">
    <source>
        <dbReference type="ARBA" id="ARBA00022884"/>
    </source>
</evidence>
<dbReference type="GO" id="GO:0010494">
    <property type="term" value="C:cytoplasmic stress granule"/>
    <property type="evidence" value="ECO:0007669"/>
    <property type="project" value="TreeGrafter"/>
</dbReference>
<dbReference type="PANTHER" id="PTHR14089">
    <property type="entry name" value="PRE-MRNA-SPLICING FACTOR RBM22"/>
    <property type="match status" value="1"/>
</dbReference>
<name>A0A9P6SU48_9FUNG</name>